<dbReference type="InterPro" id="IPR000525">
    <property type="entry name" value="Initiator_Rep_WH1"/>
</dbReference>
<sequence length="301" mass="35229">MKNELVVKSNQVIEASYRLSVVEQRVVLSAIAKIPKMCEVSDDEIYTVSVQDLQALGIHEKTAYRDLKEAVNRLYERSISLDIDDKLIKMRWVQRIEFTENQSIVALRFSKDILPFISNVKANFTQYMLSEVSKMQGAYSVRVYELLVQYKTTGERYISIEDFRFMLDLGTRYKQFNDLLKRVIEPSVDEINEESDLKVTATPQKTGRKFTHIKFTIKQKQKPKTLDPKRDPNTPDFFIKMTDAQRHLFANKMSEMPEMSKYSQGTESYQQFAVRIAEMLLQPEKFRELYPILEKAGFSHD</sequence>
<dbReference type="SUPFAM" id="SSF46785">
    <property type="entry name" value="Winged helix' DNA-binding domain"/>
    <property type="match status" value="2"/>
</dbReference>
<evidence type="ECO:0000256" key="1">
    <source>
        <dbReference type="ARBA" id="ARBA00038283"/>
    </source>
</evidence>
<dbReference type="InterPro" id="IPR036390">
    <property type="entry name" value="WH_DNA-bd_sf"/>
</dbReference>
<dbReference type="InterPro" id="IPR036388">
    <property type="entry name" value="WH-like_DNA-bd_sf"/>
</dbReference>
<comment type="similarity">
    <text evidence="1">Belongs to the initiator RepB protein family.</text>
</comment>
<geneLocation type="plasmid" evidence="3 4">
    <name>p11_010062</name>
</geneLocation>
<gene>
    <name evidence="3" type="ORF">CDG68_00320</name>
</gene>
<proteinExistence type="inferred from homology"/>
<dbReference type="GO" id="GO:0006270">
    <property type="term" value="P:DNA replication initiation"/>
    <property type="evidence" value="ECO:0007669"/>
    <property type="project" value="InterPro"/>
</dbReference>
<dbReference type="Pfam" id="PF21205">
    <property type="entry name" value="Rep3_C"/>
    <property type="match status" value="1"/>
</dbReference>
<dbReference type="GO" id="GO:0003887">
    <property type="term" value="F:DNA-directed DNA polymerase activity"/>
    <property type="evidence" value="ECO:0007669"/>
    <property type="project" value="InterPro"/>
</dbReference>
<evidence type="ECO:0000313" key="3">
    <source>
        <dbReference type="EMBL" id="AYO52228.1"/>
    </source>
</evidence>
<accession>A0A3G2SWP5</accession>
<dbReference type="RefSeq" id="WP_122071873.1">
    <property type="nucleotide sequence ID" value="NZ_CP033120.1"/>
</dbReference>
<dbReference type="EMBL" id="CP033120">
    <property type="protein sequence ID" value="AYO52228.1"/>
    <property type="molecule type" value="Genomic_DNA"/>
</dbReference>
<name>A0A3G2SWP5_9GAMM</name>
<dbReference type="Pfam" id="PF01051">
    <property type="entry name" value="Rep3_N"/>
    <property type="match status" value="1"/>
</dbReference>
<dbReference type="NCBIfam" id="NF038290">
    <property type="entry name" value="repM_Acin"/>
    <property type="match status" value="1"/>
</dbReference>
<reference evidence="3 4" key="1">
    <citation type="submission" date="2018-10" db="EMBL/GenBank/DDBJ databases">
        <title>The complete genome of Acinetobacter wuhouensis strain WCHAW010062.</title>
        <authorList>
            <person name="Hu Y."/>
            <person name="Long H."/>
            <person name="Feng Y."/>
            <person name="Zong Z."/>
        </authorList>
    </citation>
    <scope>NUCLEOTIDE SEQUENCE [LARGE SCALE GENOMIC DNA]</scope>
    <source>
        <strain evidence="3 4">WCHAW010062</strain>
        <plasmid evidence="3 4">p11_010062</plasmid>
    </source>
</reference>
<protein>
    <submittedName>
        <fullName evidence="3">RepB family plasmid replication initiator protein</fullName>
    </submittedName>
</protein>
<dbReference type="Gene3D" id="1.10.10.10">
    <property type="entry name" value="Winged helix-like DNA-binding domain superfamily/Winged helix DNA-binding domain"/>
    <property type="match status" value="2"/>
</dbReference>
<organism evidence="3 4">
    <name type="scientific">Acinetobacter wuhouensis</name>
    <dbReference type="NCBI Taxonomy" id="1879050"/>
    <lineage>
        <taxon>Bacteria</taxon>
        <taxon>Pseudomonadati</taxon>
        <taxon>Pseudomonadota</taxon>
        <taxon>Gammaproteobacteria</taxon>
        <taxon>Moraxellales</taxon>
        <taxon>Moraxellaceae</taxon>
        <taxon>Acinetobacter</taxon>
    </lineage>
</organism>
<evidence type="ECO:0000259" key="2">
    <source>
        <dbReference type="Pfam" id="PF01051"/>
    </source>
</evidence>
<dbReference type="Proteomes" id="UP000279962">
    <property type="component" value="Plasmid p11_010062"/>
</dbReference>
<feature type="domain" description="Initiator Rep protein WH1" evidence="2">
    <location>
        <begin position="6"/>
        <end position="147"/>
    </location>
</feature>
<keyword evidence="3" id="KW-0614">Plasmid</keyword>
<evidence type="ECO:0000313" key="4">
    <source>
        <dbReference type="Proteomes" id="UP000279962"/>
    </source>
</evidence>
<dbReference type="AlphaFoldDB" id="A0A3G2SWP5"/>